<evidence type="ECO:0000256" key="4">
    <source>
        <dbReference type="ARBA" id="ARBA00022723"/>
    </source>
</evidence>
<dbReference type="InterPro" id="IPR011096">
    <property type="entry name" value="FTP_domain"/>
</dbReference>
<evidence type="ECO:0000256" key="10">
    <source>
        <dbReference type="SAM" id="SignalP"/>
    </source>
</evidence>
<evidence type="ECO:0000256" key="3">
    <source>
        <dbReference type="ARBA" id="ARBA00022670"/>
    </source>
</evidence>
<comment type="caution">
    <text evidence="12">The sequence shown here is derived from an EMBL/GenBank/DDBJ whole genome shotgun (WGS) entry which is preliminary data.</text>
</comment>
<feature type="domain" description="SLH" evidence="11">
    <location>
        <begin position="1724"/>
        <end position="1783"/>
    </location>
</feature>
<dbReference type="Pfam" id="PF13753">
    <property type="entry name" value="SWM_repeat"/>
    <property type="match status" value="1"/>
</dbReference>
<dbReference type="RefSeq" id="WP_377717095.1">
    <property type="nucleotide sequence ID" value="NZ_JBHSAM010000006.1"/>
</dbReference>
<dbReference type="InterPro" id="IPR027268">
    <property type="entry name" value="Peptidase_M4/M1_CTD_sf"/>
</dbReference>
<dbReference type="Pfam" id="PF01447">
    <property type="entry name" value="Peptidase_M4"/>
    <property type="match status" value="1"/>
</dbReference>
<dbReference type="InterPro" id="IPR028059">
    <property type="entry name" value="SWM_rpt"/>
</dbReference>
<protein>
    <submittedName>
        <fullName evidence="12">M4 family metallopeptidase</fullName>
    </submittedName>
</protein>
<dbReference type="SUPFAM" id="SSF63829">
    <property type="entry name" value="Calcium-dependent phosphotriesterase"/>
    <property type="match status" value="1"/>
</dbReference>
<proteinExistence type="inferred from homology"/>
<evidence type="ECO:0000256" key="2">
    <source>
        <dbReference type="ARBA" id="ARBA00009388"/>
    </source>
</evidence>
<dbReference type="Gene3D" id="2.60.40.1220">
    <property type="match status" value="1"/>
</dbReference>
<dbReference type="SUPFAM" id="SSF55486">
    <property type="entry name" value="Metalloproteases ('zincins'), catalytic domain"/>
    <property type="match status" value="1"/>
</dbReference>
<dbReference type="PANTHER" id="PTHR33794:SF1">
    <property type="entry name" value="BACILLOLYSIN"/>
    <property type="match status" value="1"/>
</dbReference>
<keyword evidence="5 10" id="KW-0732">Signal</keyword>
<dbReference type="Proteomes" id="UP001595715">
    <property type="component" value="Unassembled WGS sequence"/>
</dbReference>
<keyword evidence="4" id="KW-0479">Metal-binding</keyword>
<keyword evidence="6" id="KW-0378">Hydrolase</keyword>
<feature type="domain" description="SLH" evidence="11">
    <location>
        <begin position="1592"/>
        <end position="1651"/>
    </location>
</feature>
<dbReference type="InterPro" id="IPR023612">
    <property type="entry name" value="Peptidase_M4"/>
</dbReference>
<dbReference type="InterPro" id="IPR001119">
    <property type="entry name" value="SLH_dom"/>
</dbReference>
<dbReference type="InterPro" id="IPR014755">
    <property type="entry name" value="Cu-Rt/internalin_Ig-like"/>
</dbReference>
<feature type="region of interest" description="Disordered" evidence="9">
    <location>
        <begin position="1338"/>
        <end position="1383"/>
    </location>
</feature>
<sequence>MKAFRLRQVGAVAAALSLLVSGALTPATAFAVGGGETLQGASPIAAVQPPAGIATGEEAPPRLLQGKLSGAIRSEVELFAYMESNPNVFGFDAPRDELEVVKVDGDAQGKQHYLLQQYYEGVPVYGMYMRAHTGTDRRLYAITNDTQPALNGLVLDTNPVLDGQQAGAALQASVEEAIGSAITLGGRIGPREIGQPKAELIVYPWRDSYVLAYRVQLEYAQPTIGRWTGFVDATTGEVLKKFSYLAKAVGANGATQGTGQGYFGEQRALQITKESNAEQYYLLDKTKSMYRPASDDGVIATYDWEYPFFPVASDSPSFNDPEAIDAHYYASEVYDFYKERFGRESLDGRGSSIVSIVNAGPIDNAYWDGSQIVYGDGNSLFECLTCGKDVIAHELTHGVTEFTANLEYVGQSGALNESISDIMAAVYDAEDWMIGEDLSIKEGHGVLRDMSDPSKGLEPQPSTMSEYVVLPEDEEHDNGGVHINSGIPNHAAYLIATEIDAIPSLEGQGRSLLGQIVYGALTSYLTPTSGFAEARDGFVLAAGDLPLDEGARNAVVLAVQNGWAGVGLGYTSAENDIVSFSAAGMIGFPAINKLAHTVTFEAEFGTNLTSLMPVVHVSPGATVTPGADQAQDFSKPVTYTVTSSGGQSQAWTVQGTLAAPQSEADIISFQTDIQTGTSIIDPVRRTVKVYVEAGDAVSGLAPEIGLSPGATVTPASGETRDFSQPVTYTVTAQDGTKQQWTVTVVKDSASPKLVASAAVDDTSVGLLFDKPMSLSSLGNLANYGLMSLRGELADPQIVKVEIDCSNSRIVYLTTSALASQNAYQVSVSNVKSANGYDVRPDWTTSYFLTDDTMAPVLSTARVDGDQLALTFNEYVNAYGAIVHLFQVTVNGKSLPIKEMNRVGRKIIFTLEQAVKTKDDVKITYAPRSTIAPVKDMSGNELPAMSGVTVMNRSGSAIPIAGRDWFHVEGQPKQTVMHPTEPILYGILDDRLTVALANLDTGATKTVELPYEPERLYYANGNLHVAMITAPHSSYWWKDEQNGYIAVLDARTLAQKDLFEIDNDPYDIVVDANDYVYVSSGSGQWTNLSSYSLKTHAKIQSSMISQASYLQFSSDLSRIYAVDTDSSPRDVKAYTIDATGKFLEPLYPGGYDSPYHGDYPLSTVIRLTPDGRYLLNGSGTIFRTTADKAGDMVFDRKIEPFDEAAFPSGDYFYTVDGRTLRQYDYATLALRQELALQMEANVVLAGDEENELFVGYSEANGTTIAKITVPNQGEASSKATVRSLRAAAQGGDSAAVASASVQLNACPVTPPSTGGGGGGGGGGVPPVVVPPPVIPPVVAPPIVPPTTGGDTTTGSSSIQLDSVDLTSKETTDAQGRTETSVSPDEDKLLAAIRSAQAGFEQAQKDGRASGNPTVVLPVAAIKDGVNVQVATSTLIAAQQASPNGILAVQTESAVYRVPVKLFSEQSLKLALGSSAATSGSTTTLTIEKLDSKLDQQVQSQLTGEGFQPVTASLNFSIHVASGGVSKEVADFNGVYVTRSFLLPGTADMTRVSALIYDPNTKQFSFVPSSVRTEGGKQLLDVKSPHNSIYTVVQGAKTFADVKLHWAKADIEALASKKVIQGSGTGSFDPNRAITRAEFASTLVRSLGLQASAKGSRFSDVADTAWYAGAVNAAADAGLVTGGADGRFRPAGQITRQEMAAMLTRAVQYAGQEQLLGDQASIKSALSGFADAKSIAAWAQEDVAHLVAGGIMQGISATQFDPTAPVSRAQTASALKRMLQKLAFI</sequence>
<evidence type="ECO:0000256" key="6">
    <source>
        <dbReference type="ARBA" id="ARBA00022801"/>
    </source>
</evidence>
<dbReference type="Pfam" id="PF07504">
    <property type="entry name" value="FTP"/>
    <property type="match status" value="1"/>
</dbReference>
<dbReference type="Gene3D" id="3.10.170.10">
    <property type="match status" value="1"/>
</dbReference>
<dbReference type="Gene3D" id="3.10.450.490">
    <property type="match status" value="1"/>
</dbReference>
<dbReference type="PROSITE" id="PS51272">
    <property type="entry name" value="SLH"/>
    <property type="match status" value="3"/>
</dbReference>
<evidence type="ECO:0000256" key="8">
    <source>
        <dbReference type="ARBA" id="ARBA00023049"/>
    </source>
</evidence>
<dbReference type="InterPro" id="IPR001570">
    <property type="entry name" value="Peptidase_M4_C_domain"/>
</dbReference>
<dbReference type="Gene3D" id="3.10.450.40">
    <property type="match status" value="1"/>
</dbReference>
<comment type="similarity">
    <text evidence="2">Belongs to the peptidase M4 family.</text>
</comment>
<evidence type="ECO:0000256" key="9">
    <source>
        <dbReference type="SAM" id="MobiDB-lite"/>
    </source>
</evidence>
<dbReference type="Gene3D" id="2.60.40.2340">
    <property type="match status" value="2"/>
</dbReference>
<dbReference type="EMBL" id="JBHSAM010000006">
    <property type="protein sequence ID" value="MFC4098477.1"/>
    <property type="molecule type" value="Genomic_DNA"/>
</dbReference>
<feature type="compositionally biased region" description="Low complexity" evidence="9">
    <location>
        <begin position="1344"/>
        <end position="1356"/>
    </location>
</feature>
<evidence type="ECO:0000313" key="12">
    <source>
        <dbReference type="EMBL" id="MFC4098477.1"/>
    </source>
</evidence>
<dbReference type="InterPro" id="IPR050728">
    <property type="entry name" value="Zinc_Metalloprotease_M4"/>
</dbReference>
<feature type="signal peptide" evidence="10">
    <location>
        <begin position="1"/>
        <end position="31"/>
    </location>
</feature>
<evidence type="ECO:0000313" key="13">
    <source>
        <dbReference type="Proteomes" id="UP001595715"/>
    </source>
</evidence>
<dbReference type="InterPro" id="IPR013856">
    <property type="entry name" value="Peptidase_M4_domain"/>
</dbReference>
<dbReference type="PRINTS" id="PR00730">
    <property type="entry name" value="THERMOLYSIN"/>
</dbReference>
<dbReference type="Gene3D" id="1.10.390.10">
    <property type="entry name" value="Neutral Protease Domain 2"/>
    <property type="match status" value="1"/>
</dbReference>
<feature type="chain" id="PRO_5047145847" evidence="10">
    <location>
        <begin position="32"/>
        <end position="1783"/>
    </location>
</feature>
<dbReference type="Pfam" id="PF00395">
    <property type="entry name" value="SLH"/>
    <property type="match status" value="3"/>
</dbReference>
<keyword evidence="8" id="KW-0482">Metalloprotease</keyword>
<dbReference type="InterPro" id="IPR015943">
    <property type="entry name" value="WD40/YVTN_repeat-like_dom_sf"/>
</dbReference>
<evidence type="ECO:0000256" key="1">
    <source>
        <dbReference type="ARBA" id="ARBA00001947"/>
    </source>
</evidence>
<dbReference type="CDD" id="cd09597">
    <property type="entry name" value="M4_TLP"/>
    <property type="match status" value="1"/>
</dbReference>
<feature type="compositionally biased region" description="Polar residues" evidence="9">
    <location>
        <begin position="1371"/>
        <end position="1381"/>
    </location>
</feature>
<accession>A0ABV8JU80</accession>
<keyword evidence="3" id="KW-0645">Protease</keyword>
<gene>
    <name evidence="12" type="ORF">ACFOZ8_02270</name>
</gene>
<comment type="cofactor">
    <cofactor evidence="1">
        <name>Zn(2+)</name>
        <dbReference type="ChEBI" id="CHEBI:29105"/>
    </cofactor>
</comment>
<dbReference type="Gene3D" id="2.130.10.10">
    <property type="entry name" value="YVTN repeat-like/Quinoprotein amine dehydrogenase"/>
    <property type="match status" value="1"/>
</dbReference>
<evidence type="ECO:0000259" key="11">
    <source>
        <dbReference type="PROSITE" id="PS51272"/>
    </source>
</evidence>
<name>A0ABV8JU80_9BACL</name>
<dbReference type="PANTHER" id="PTHR33794">
    <property type="entry name" value="BACILLOLYSIN"/>
    <property type="match status" value="1"/>
</dbReference>
<keyword evidence="13" id="KW-1185">Reference proteome</keyword>
<evidence type="ECO:0000256" key="7">
    <source>
        <dbReference type="ARBA" id="ARBA00022833"/>
    </source>
</evidence>
<reference evidence="13" key="1">
    <citation type="journal article" date="2019" name="Int. J. Syst. Evol. Microbiol.">
        <title>The Global Catalogue of Microorganisms (GCM) 10K type strain sequencing project: providing services to taxonomists for standard genome sequencing and annotation.</title>
        <authorList>
            <consortium name="The Broad Institute Genomics Platform"/>
            <consortium name="The Broad Institute Genome Sequencing Center for Infectious Disease"/>
            <person name="Wu L."/>
            <person name="Ma J."/>
        </authorList>
    </citation>
    <scope>NUCLEOTIDE SEQUENCE [LARGE SCALE GENOMIC DNA]</scope>
    <source>
        <strain evidence="13">IBRC-M 10987</strain>
    </source>
</reference>
<keyword evidence="7" id="KW-0862">Zinc</keyword>
<evidence type="ECO:0000256" key="5">
    <source>
        <dbReference type="ARBA" id="ARBA00022729"/>
    </source>
</evidence>
<dbReference type="Pfam" id="PF02868">
    <property type="entry name" value="Peptidase_M4_C"/>
    <property type="match status" value="1"/>
</dbReference>
<feature type="domain" description="SLH" evidence="11">
    <location>
        <begin position="1652"/>
        <end position="1715"/>
    </location>
</feature>
<organism evidence="12 13">
    <name type="scientific">Paenibacillus xanthanilyticus</name>
    <dbReference type="NCBI Taxonomy" id="1783531"/>
    <lineage>
        <taxon>Bacteria</taxon>
        <taxon>Bacillati</taxon>
        <taxon>Bacillota</taxon>
        <taxon>Bacilli</taxon>
        <taxon>Bacillales</taxon>
        <taxon>Paenibacillaceae</taxon>
        <taxon>Paenibacillus</taxon>
    </lineage>
</organism>